<evidence type="ECO:0000313" key="3">
    <source>
        <dbReference type="WBParaSite" id="SCUD_0001584801-mRNA-1"/>
    </source>
</evidence>
<name>A0A183KLD1_9TREM</name>
<gene>
    <name evidence="1" type="ORF">SCUD_LOCUS15845</name>
</gene>
<dbReference type="Proteomes" id="UP000279833">
    <property type="component" value="Unassembled WGS sequence"/>
</dbReference>
<reference evidence="3" key="1">
    <citation type="submission" date="2016-06" db="UniProtKB">
        <authorList>
            <consortium name="WormBaseParasite"/>
        </authorList>
    </citation>
    <scope>IDENTIFICATION</scope>
</reference>
<keyword evidence="2" id="KW-1185">Reference proteome</keyword>
<dbReference type="EMBL" id="UZAK01038061">
    <property type="protein sequence ID" value="VDP60276.1"/>
    <property type="molecule type" value="Genomic_DNA"/>
</dbReference>
<evidence type="ECO:0000313" key="2">
    <source>
        <dbReference type="Proteomes" id="UP000279833"/>
    </source>
</evidence>
<accession>A0A183KLD1</accession>
<proteinExistence type="predicted"/>
<organism evidence="3">
    <name type="scientific">Schistosoma curassoni</name>
    <dbReference type="NCBI Taxonomy" id="6186"/>
    <lineage>
        <taxon>Eukaryota</taxon>
        <taxon>Metazoa</taxon>
        <taxon>Spiralia</taxon>
        <taxon>Lophotrochozoa</taxon>
        <taxon>Platyhelminthes</taxon>
        <taxon>Trematoda</taxon>
        <taxon>Digenea</taxon>
        <taxon>Strigeidida</taxon>
        <taxon>Schistosomatoidea</taxon>
        <taxon>Schistosomatidae</taxon>
        <taxon>Schistosoma</taxon>
    </lineage>
</organism>
<evidence type="ECO:0000313" key="1">
    <source>
        <dbReference type="EMBL" id="VDP60276.1"/>
    </source>
</evidence>
<reference evidence="1 2" key="2">
    <citation type="submission" date="2018-11" db="EMBL/GenBank/DDBJ databases">
        <authorList>
            <consortium name="Pathogen Informatics"/>
        </authorList>
    </citation>
    <scope>NUCLEOTIDE SEQUENCE [LARGE SCALE GENOMIC DNA]</scope>
    <source>
        <strain evidence="1">Dakar</strain>
        <strain evidence="2">Dakar, Senegal</strain>
    </source>
</reference>
<dbReference type="AlphaFoldDB" id="A0A183KLD1"/>
<protein>
    <submittedName>
        <fullName evidence="3">COMM domain-containing protein</fullName>
    </submittedName>
</protein>
<dbReference type="WBParaSite" id="SCUD_0001584801-mRNA-1">
    <property type="protein sequence ID" value="SCUD_0001584801-mRNA-1"/>
    <property type="gene ID" value="SCUD_0001584801"/>
</dbReference>
<sequence>MLVSGLCSFTRSNRHVQFQINLQPGQAWKLDQQYLLMKMEKLSPKIQQLPLEVALDIRSTNGTYVS</sequence>